<reference evidence="1" key="1">
    <citation type="submission" date="2014-05" db="EMBL/GenBank/DDBJ databases">
        <authorList>
            <person name="Chronopoulou M."/>
        </authorList>
    </citation>
    <scope>NUCLEOTIDE SEQUENCE</scope>
    <source>
        <tissue evidence="1">Whole organism</tissue>
    </source>
</reference>
<dbReference type="EMBL" id="HACA01002771">
    <property type="protein sequence ID" value="CDW20132.1"/>
    <property type="molecule type" value="Transcribed_RNA"/>
</dbReference>
<evidence type="ECO:0000313" key="1">
    <source>
        <dbReference type="EMBL" id="CDW20132.1"/>
    </source>
</evidence>
<protein>
    <submittedName>
        <fullName evidence="1">Uncharacterized protein</fullName>
    </submittedName>
</protein>
<dbReference type="AlphaFoldDB" id="A0A0K2T3G1"/>
<sequence length="59" mass="6759">MWSCSSNNILTSRFSECAKETFLSITRSTTDLRFSDKNMEQTISSKNTFFCLIRNHTGA</sequence>
<proteinExistence type="predicted"/>
<organism evidence="1">
    <name type="scientific">Lepeophtheirus salmonis</name>
    <name type="common">Salmon louse</name>
    <name type="synonym">Caligus salmonis</name>
    <dbReference type="NCBI Taxonomy" id="72036"/>
    <lineage>
        <taxon>Eukaryota</taxon>
        <taxon>Metazoa</taxon>
        <taxon>Ecdysozoa</taxon>
        <taxon>Arthropoda</taxon>
        <taxon>Crustacea</taxon>
        <taxon>Multicrustacea</taxon>
        <taxon>Hexanauplia</taxon>
        <taxon>Copepoda</taxon>
        <taxon>Siphonostomatoida</taxon>
        <taxon>Caligidae</taxon>
        <taxon>Lepeophtheirus</taxon>
    </lineage>
</organism>
<accession>A0A0K2T3G1</accession>
<name>A0A0K2T3G1_LEPSM</name>